<dbReference type="Proteomes" id="UP001205311">
    <property type="component" value="Unassembled WGS sequence"/>
</dbReference>
<feature type="region of interest" description="Disordered" evidence="1">
    <location>
        <begin position="89"/>
        <end position="116"/>
    </location>
</feature>
<feature type="region of interest" description="Disordered" evidence="1">
    <location>
        <begin position="1"/>
        <end position="27"/>
    </location>
</feature>
<evidence type="ECO:0000256" key="1">
    <source>
        <dbReference type="SAM" id="MobiDB-lite"/>
    </source>
</evidence>
<protein>
    <submittedName>
        <fullName evidence="2">Uncharacterized protein</fullName>
    </submittedName>
</protein>
<dbReference type="SUPFAM" id="SSF48452">
    <property type="entry name" value="TPR-like"/>
    <property type="match status" value="1"/>
</dbReference>
<dbReference type="Gene3D" id="1.25.40.10">
    <property type="entry name" value="Tetratricopeptide repeat domain"/>
    <property type="match status" value="1"/>
</dbReference>
<keyword evidence="3" id="KW-1185">Reference proteome</keyword>
<organism evidence="2 3">
    <name type="scientific">Streptoalloteichus tenebrarius (strain ATCC 17920 / DSM 40477 / JCM 4838 / CBS 697.72 / NBRC 16177 / NCIMB 11028 / NRRL B-12390 / A12253. 1 / ISP 5477)</name>
    <name type="common">Streptomyces tenebrarius</name>
    <dbReference type="NCBI Taxonomy" id="1933"/>
    <lineage>
        <taxon>Bacteria</taxon>
        <taxon>Bacillati</taxon>
        <taxon>Actinomycetota</taxon>
        <taxon>Actinomycetes</taxon>
        <taxon>Pseudonocardiales</taxon>
        <taxon>Pseudonocardiaceae</taxon>
        <taxon>Streptoalloteichus</taxon>
    </lineage>
</organism>
<reference evidence="2 3" key="1">
    <citation type="submission" date="2022-06" db="EMBL/GenBank/DDBJ databases">
        <title>Genomic Encyclopedia of Archaeal and Bacterial Type Strains, Phase II (KMG-II): from individual species to whole genera.</title>
        <authorList>
            <person name="Goeker M."/>
        </authorList>
    </citation>
    <scope>NUCLEOTIDE SEQUENCE [LARGE SCALE GENOMIC DNA]</scope>
    <source>
        <strain evidence="2 3">DSM 40477</strain>
    </source>
</reference>
<comment type="caution">
    <text evidence="2">The sequence shown here is derived from an EMBL/GenBank/DDBJ whole genome shotgun (WGS) entry which is preliminary data.</text>
</comment>
<gene>
    <name evidence="2" type="ORF">LX15_000176</name>
</gene>
<name>A0ABT1HLV7_STRSD</name>
<accession>A0ABT1HLV7</accession>
<sequence length="437" mass="48173">MRPTRTPNDHLRRARERRESQRYPGHPLSRAELAEAVNAWIYENRNRRVAALDAHYVAKLERGEIRCPQDDYRAGLRAVLDVATDQELGFQPRHRSAPPPPPAPPAAVPIPSGPSAHPPALGELIRPVASLPTPGAVGRREITEIRSVERMYRAWDATHGSGLLRSTIAEHLRYANELLKARCPEPLREELYSAVGGLVHAAAFFAFDAGSYEEAERLFRAAAHYAELGGDWHLRAKVLCSLARTSFWRGDPDSGLTWIEYAMVRADRLTHTERAMLTAVRSRALALLGRVQDTIRAVGEADEYIGQSNPADDPPWAAYYDAAEHAGETGHALADLARHGHRADEAAARLREAILHHGPEYARARAFCQLRLARLTLAVGDPREAVLLGEQGLTSATTIRSHRITTVLLTLGQAAERHRAIPEVAALRDAVAEAVTP</sequence>
<feature type="compositionally biased region" description="Pro residues" evidence="1">
    <location>
        <begin position="97"/>
        <end position="112"/>
    </location>
</feature>
<evidence type="ECO:0000313" key="3">
    <source>
        <dbReference type="Proteomes" id="UP001205311"/>
    </source>
</evidence>
<dbReference type="InterPro" id="IPR011990">
    <property type="entry name" value="TPR-like_helical_dom_sf"/>
</dbReference>
<feature type="compositionally biased region" description="Basic and acidic residues" evidence="1">
    <location>
        <begin position="7"/>
        <end position="21"/>
    </location>
</feature>
<proteinExistence type="predicted"/>
<evidence type="ECO:0000313" key="2">
    <source>
        <dbReference type="EMBL" id="MCP2256493.1"/>
    </source>
</evidence>
<dbReference type="EMBL" id="JAMTCP010000001">
    <property type="protein sequence ID" value="MCP2256493.1"/>
    <property type="molecule type" value="Genomic_DNA"/>
</dbReference>
<dbReference type="RefSeq" id="WP_253667491.1">
    <property type="nucleotide sequence ID" value="NZ_JAMTCP010000001.1"/>
</dbReference>